<dbReference type="InterPro" id="IPR043904">
    <property type="entry name" value="PhoD_2-like"/>
</dbReference>
<dbReference type="Gene3D" id="3.60.21.70">
    <property type="entry name" value="PhoD-like phosphatase"/>
    <property type="match status" value="1"/>
</dbReference>
<evidence type="ECO:0000313" key="3">
    <source>
        <dbReference type="Proteomes" id="UP000608594"/>
    </source>
</evidence>
<dbReference type="Pfam" id="PF19050">
    <property type="entry name" value="PhoD_2"/>
    <property type="match status" value="1"/>
</dbReference>
<dbReference type="InterPro" id="IPR029052">
    <property type="entry name" value="Metallo-depent_PP-like"/>
</dbReference>
<sequence length="478" mass="53323">MSSQQKIDRLGPILHFRGGDESKIRVAAMIVSPETAPPPANITVRSGQIAPLLIATVAGLNFWRHDFTMAADEGGYRLGEAWYPVVTDLTGDMRIAFVSCNGEENGDLNRDSAERNIMWARLADEHSVSPFALLLQGGDQIYADEATKDHPLSEDWPEFAPENPDPQALASLTRHLQERFADRYMQILSAHVCAGIFATIPSLSIWDDHDICDGWGSLPEHLIKSEVGQAVFSVARQMYLLFQQGATDADIPALFWDPTGRNLGWQRDFPGVTIFAPDLRSERDRDDIMGPAGWRAMDALQPKGAHTIMVSSVPLLGPRLSLLETVMLAIPRMQHYEDDLRDQWQSHSHRDEWRRMLKQVLRLRESGPVTVVSGEIHLATRAVMGPQNTVINQLVASGISHRAPPSSYALCLGLFAGLGEAPLLGHPIRIKQLPGQKHRYVAQRNYLTMQRRKGHWTAKWHLEESGVTPALALDDERV</sequence>
<dbReference type="SUPFAM" id="SSF56300">
    <property type="entry name" value="Metallo-dependent phosphatases"/>
    <property type="match status" value="1"/>
</dbReference>
<dbReference type="PANTHER" id="PTHR46689">
    <property type="entry name" value="MEMBRANE PROTEIN, PUTATIVE-RELATED"/>
    <property type="match status" value="1"/>
</dbReference>
<name>A0A926G6C7_9RHOB</name>
<reference evidence="2" key="1">
    <citation type="submission" date="2020-08" db="EMBL/GenBank/DDBJ databases">
        <title>Paracoccus amoyensis sp. nov., isolated from the surface seawater at coast of Xiamen, Fujian.</title>
        <authorList>
            <person name="Lyu L."/>
        </authorList>
    </citation>
    <scope>NUCLEOTIDE SEQUENCE</scope>
    <source>
        <strain evidence="2">11-3</strain>
    </source>
</reference>
<dbReference type="InterPro" id="IPR018946">
    <property type="entry name" value="PhoD-like_MPP"/>
</dbReference>
<dbReference type="EMBL" id="JACOQL010000001">
    <property type="protein sequence ID" value="MBC9245373.1"/>
    <property type="molecule type" value="Genomic_DNA"/>
</dbReference>
<dbReference type="AlphaFoldDB" id="A0A926G6C7"/>
<dbReference type="Proteomes" id="UP000608594">
    <property type="component" value="Unassembled WGS sequence"/>
</dbReference>
<evidence type="ECO:0000313" key="2">
    <source>
        <dbReference type="EMBL" id="MBC9245373.1"/>
    </source>
</evidence>
<keyword evidence="3" id="KW-1185">Reference proteome</keyword>
<dbReference type="RefSeq" id="WP_187791782.1">
    <property type="nucleotide sequence ID" value="NZ_JACOQL010000001.1"/>
</dbReference>
<dbReference type="InterPro" id="IPR038607">
    <property type="entry name" value="PhoD-like_sf"/>
</dbReference>
<comment type="caution">
    <text evidence="2">The sequence shown here is derived from an EMBL/GenBank/DDBJ whole genome shotgun (WGS) entry which is preliminary data.</text>
</comment>
<feature type="domain" description="PhoD-like phosphatase" evidence="1">
    <location>
        <begin position="116"/>
        <end position="329"/>
    </location>
</feature>
<protein>
    <submittedName>
        <fullName evidence="2">Alkaline phosphatase family protein</fullName>
    </submittedName>
</protein>
<proteinExistence type="predicted"/>
<dbReference type="CDD" id="cd07389">
    <property type="entry name" value="MPP_PhoD"/>
    <property type="match status" value="1"/>
</dbReference>
<evidence type="ECO:0000259" key="1">
    <source>
        <dbReference type="Pfam" id="PF19050"/>
    </source>
</evidence>
<accession>A0A926G6C7</accession>
<organism evidence="2 3">
    <name type="scientific">Paracoccus amoyensis</name>
    <dbReference type="NCBI Taxonomy" id="2760093"/>
    <lineage>
        <taxon>Bacteria</taxon>
        <taxon>Pseudomonadati</taxon>
        <taxon>Pseudomonadota</taxon>
        <taxon>Alphaproteobacteria</taxon>
        <taxon>Rhodobacterales</taxon>
        <taxon>Paracoccaceae</taxon>
        <taxon>Paracoccus</taxon>
    </lineage>
</organism>
<dbReference type="PANTHER" id="PTHR46689:SF2">
    <property type="entry name" value="WW DOMAIN PROTEIN (AFU_ORTHOLOGUE AFUA_6G06520)"/>
    <property type="match status" value="1"/>
</dbReference>
<dbReference type="GO" id="GO:0016020">
    <property type="term" value="C:membrane"/>
    <property type="evidence" value="ECO:0007669"/>
    <property type="project" value="TreeGrafter"/>
</dbReference>
<gene>
    <name evidence="2" type="ORF">H4P12_01290</name>
</gene>